<feature type="domain" description="Thioredoxin" evidence="12">
    <location>
        <begin position="1"/>
        <end position="154"/>
    </location>
</feature>
<dbReference type="InterPro" id="IPR036249">
    <property type="entry name" value="Thioredoxin-like_sf"/>
</dbReference>
<dbReference type="InterPro" id="IPR013766">
    <property type="entry name" value="Thioredoxin_domain"/>
</dbReference>
<dbReference type="Pfam" id="PF00578">
    <property type="entry name" value="AhpC-TSA"/>
    <property type="match status" value="1"/>
</dbReference>
<dbReference type="eggNOG" id="COG1225">
    <property type="taxonomic scope" value="Bacteria"/>
</dbReference>
<dbReference type="STRING" id="204536.SULAZ_0771"/>
<reference evidence="13 14" key="1">
    <citation type="journal article" date="2009" name="J. Bacteriol.">
        <title>Complete and draft genome sequences of six members of the Aquificales.</title>
        <authorList>
            <person name="Reysenbach A.L."/>
            <person name="Hamamura N."/>
            <person name="Podar M."/>
            <person name="Griffiths E."/>
            <person name="Ferreira S."/>
            <person name="Hochstein R."/>
            <person name="Heidelberg J."/>
            <person name="Johnson J."/>
            <person name="Mead D."/>
            <person name="Pohorille A."/>
            <person name="Sarmiento M."/>
            <person name="Schweighofer K."/>
            <person name="Seshadri R."/>
            <person name="Voytek M.A."/>
        </authorList>
    </citation>
    <scope>NUCLEOTIDE SEQUENCE [LARGE SCALE GENOMIC DNA]</scope>
    <source>
        <strain evidence="14">Az-Fu1 / DSM 15241 / OCM 825</strain>
    </source>
</reference>
<dbReference type="KEGG" id="saf:SULAZ_0771"/>
<dbReference type="EMBL" id="CP001229">
    <property type="protein sequence ID" value="ACN98428.1"/>
    <property type="molecule type" value="Genomic_DNA"/>
</dbReference>
<gene>
    <name evidence="13" type="ordered locus">SULAZ_0771</name>
</gene>
<dbReference type="OrthoDB" id="13168at2"/>
<dbReference type="RefSeq" id="WP_012673753.1">
    <property type="nucleotide sequence ID" value="NC_012438.1"/>
</dbReference>
<evidence type="ECO:0000256" key="3">
    <source>
        <dbReference type="ARBA" id="ARBA00022559"/>
    </source>
</evidence>
<keyword evidence="5 13" id="KW-0560">Oxidoreductase</keyword>
<keyword evidence="3 13" id="KW-0575">Peroxidase</keyword>
<comment type="function">
    <text evidence="1">Thiol-specific peroxidase that catalyzes the reduction of hydrogen peroxide and organic hydroperoxides to water and alcohols, respectively. Plays a role in cell protection against oxidative stress by detoxifying peroxides and as sensor of hydrogen peroxide-mediated signaling events.</text>
</comment>
<dbReference type="HOGENOM" id="CLU_042529_14_1_0"/>
<dbReference type="PANTHER" id="PTHR42801:SF4">
    <property type="entry name" value="AHPC_TSA FAMILY PROTEIN"/>
    <property type="match status" value="1"/>
</dbReference>
<proteinExistence type="inferred from homology"/>
<evidence type="ECO:0000256" key="9">
    <source>
        <dbReference type="ARBA" id="ARBA00038489"/>
    </source>
</evidence>
<protein>
    <recommendedName>
        <fullName evidence="2">thioredoxin-dependent peroxiredoxin</fullName>
        <ecNumber evidence="2">1.11.1.24</ecNumber>
    </recommendedName>
    <alternativeName>
        <fullName evidence="8">Thioredoxin peroxidase</fullName>
    </alternativeName>
    <alternativeName>
        <fullName evidence="10">Thioredoxin-dependent peroxiredoxin Bcp</fullName>
    </alternativeName>
</protein>
<keyword evidence="14" id="KW-1185">Reference proteome</keyword>
<evidence type="ECO:0000259" key="12">
    <source>
        <dbReference type="PROSITE" id="PS51352"/>
    </source>
</evidence>
<dbReference type="PROSITE" id="PS51352">
    <property type="entry name" value="THIOREDOXIN_2"/>
    <property type="match status" value="1"/>
</dbReference>
<dbReference type="EC" id="1.11.1.24" evidence="2"/>
<evidence type="ECO:0000256" key="7">
    <source>
        <dbReference type="ARBA" id="ARBA00023284"/>
    </source>
</evidence>
<evidence type="ECO:0000313" key="14">
    <source>
        <dbReference type="Proteomes" id="UP000001369"/>
    </source>
</evidence>
<evidence type="ECO:0000256" key="6">
    <source>
        <dbReference type="ARBA" id="ARBA00023157"/>
    </source>
</evidence>
<evidence type="ECO:0000256" key="5">
    <source>
        <dbReference type="ARBA" id="ARBA00023002"/>
    </source>
</evidence>
<dbReference type="AlphaFoldDB" id="C1DUG9"/>
<organism evidence="13 14">
    <name type="scientific">Sulfurihydrogenibium azorense (strain DSM 15241 / OCM 825 / Az-Fu1)</name>
    <dbReference type="NCBI Taxonomy" id="204536"/>
    <lineage>
        <taxon>Bacteria</taxon>
        <taxon>Pseudomonadati</taxon>
        <taxon>Aquificota</taxon>
        <taxon>Aquificia</taxon>
        <taxon>Aquificales</taxon>
        <taxon>Hydrogenothermaceae</taxon>
        <taxon>Sulfurihydrogenibium</taxon>
    </lineage>
</organism>
<evidence type="ECO:0000256" key="4">
    <source>
        <dbReference type="ARBA" id="ARBA00022862"/>
    </source>
</evidence>
<name>C1DUG9_SULAA</name>
<dbReference type="GO" id="GO:0045454">
    <property type="term" value="P:cell redox homeostasis"/>
    <property type="evidence" value="ECO:0007669"/>
    <property type="project" value="TreeGrafter"/>
</dbReference>
<dbReference type="InterPro" id="IPR000866">
    <property type="entry name" value="AhpC/TSA"/>
</dbReference>
<dbReference type="GO" id="GO:0034599">
    <property type="term" value="P:cellular response to oxidative stress"/>
    <property type="evidence" value="ECO:0007669"/>
    <property type="project" value="TreeGrafter"/>
</dbReference>
<dbReference type="InterPro" id="IPR050924">
    <property type="entry name" value="Peroxiredoxin_BCP/PrxQ"/>
</dbReference>
<dbReference type="GO" id="GO:0005737">
    <property type="term" value="C:cytoplasm"/>
    <property type="evidence" value="ECO:0007669"/>
    <property type="project" value="TreeGrafter"/>
</dbReference>
<keyword evidence="6" id="KW-1015">Disulfide bond</keyword>
<dbReference type="Gene3D" id="3.40.30.10">
    <property type="entry name" value="Glutaredoxin"/>
    <property type="match status" value="1"/>
</dbReference>
<dbReference type="SUPFAM" id="SSF52833">
    <property type="entry name" value="Thioredoxin-like"/>
    <property type="match status" value="1"/>
</dbReference>
<comment type="similarity">
    <text evidence="9">Belongs to the peroxiredoxin family. BCP/PrxQ subfamily.</text>
</comment>
<dbReference type="GO" id="GO:0008379">
    <property type="term" value="F:thioredoxin peroxidase activity"/>
    <property type="evidence" value="ECO:0007669"/>
    <property type="project" value="TreeGrafter"/>
</dbReference>
<evidence type="ECO:0000313" key="13">
    <source>
        <dbReference type="EMBL" id="ACN98428.1"/>
    </source>
</evidence>
<evidence type="ECO:0000256" key="2">
    <source>
        <dbReference type="ARBA" id="ARBA00013017"/>
    </source>
</evidence>
<evidence type="ECO:0000256" key="10">
    <source>
        <dbReference type="ARBA" id="ARBA00042639"/>
    </source>
</evidence>
<dbReference type="PANTHER" id="PTHR42801">
    <property type="entry name" value="THIOREDOXIN-DEPENDENT PEROXIDE REDUCTASE"/>
    <property type="match status" value="1"/>
</dbReference>
<dbReference type="CDD" id="cd03017">
    <property type="entry name" value="PRX_BCP"/>
    <property type="match status" value="1"/>
</dbReference>
<dbReference type="Proteomes" id="UP000001369">
    <property type="component" value="Chromosome"/>
</dbReference>
<accession>C1DUG9</accession>
<keyword evidence="7" id="KW-0676">Redox-active center</keyword>
<keyword evidence="4" id="KW-0049">Antioxidant</keyword>
<evidence type="ECO:0000256" key="11">
    <source>
        <dbReference type="ARBA" id="ARBA00049091"/>
    </source>
</evidence>
<evidence type="ECO:0000256" key="8">
    <source>
        <dbReference type="ARBA" id="ARBA00032824"/>
    </source>
</evidence>
<comment type="catalytic activity">
    <reaction evidence="11">
        <text>a hydroperoxide + [thioredoxin]-dithiol = an alcohol + [thioredoxin]-disulfide + H2O</text>
        <dbReference type="Rhea" id="RHEA:62620"/>
        <dbReference type="Rhea" id="RHEA-COMP:10698"/>
        <dbReference type="Rhea" id="RHEA-COMP:10700"/>
        <dbReference type="ChEBI" id="CHEBI:15377"/>
        <dbReference type="ChEBI" id="CHEBI:29950"/>
        <dbReference type="ChEBI" id="CHEBI:30879"/>
        <dbReference type="ChEBI" id="CHEBI:35924"/>
        <dbReference type="ChEBI" id="CHEBI:50058"/>
        <dbReference type="EC" id="1.11.1.24"/>
    </reaction>
</comment>
<sequence length="155" mass="17861">MAKIIQNFELFNAEEKKVSLNQLLGEGKPIFVYIYPTDEKFRCNRSECPFKENLEKIASLGVIVVGISEDPIEVHRKFKSDYNITFELLSDPTLTVIKGLGAYEKVDVNGIEKEKIIRTGILVDEKGYIVKIWKPERIEESVDEIIEEIKKLKKI</sequence>
<evidence type="ECO:0000256" key="1">
    <source>
        <dbReference type="ARBA" id="ARBA00003330"/>
    </source>
</evidence>